<dbReference type="GO" id="GO:0008253">
    <property type="term" value="F:5'-nucleotidase activity"/>
    <property type="evidence" value="ECO:0007669"/>
    <property type="project" value="TreeGrafter"/>
</dbReference>
<dbReference type="InterPro" id="IPR036907">
    <property type="entry name" value="5'-Nucleotdase_C_sf"/>
</dbReference>
<dbReference type="PANTHER" id="PTHR11575:SF23">
    <property type="entry name" value="5-NUCLEOTIDASE FAMILY PROTEIN"/>
    <property type="match status" value="1"/>
</dbReference>
<dbReference type="AlphaFoldDB" id="A0A6G8B240"/>
<keyword evidence="2" id="KW-0378">Hydrolase</keyword>
<evidence type="ECO:0000259" key="4">
    <source>
        <dbReference type="Pfam" id="PF02872"/>
    </source>
</evidence>
<dbReference type="CDD" id="cd00845">
    <property type="entry name" value="MPP_UshA_N_like"/>
    <property type="match status" value="1"/>
</dbReference>
<dbReference type="GO" id="GO:0009166">
    <property type="term" value="P:nucleotide catabolic process"/>
    <property type="evidence" value="ECO:0007669"/>
    <property type="project" value="InterPro"/>
</dbReference>
<dbReference type="PROSITE" id="PS00785">
    <property type="entry name" value="5_NUCLEOTIDASE_1"/>
    <property type="match status" value="1"/>
</dbReference>
<dbReference type="GO" id="GO:0030288">
    <property type="term" value="C:outer membrane-bounded periplasmic space"/>
    <property type="evidence" value="ECO:0007669"/>
    <property type="project" value="TreeGrafter"/>
</dbReference>
<evidence type="ECO:0000313" key="6">
    <source>
        <dbReference type="Proteomes" id="UP000500741"/>
    </source>
</evidence>
<reference evidence="5 6" key="1">
    <citation type="submission" date="2020-03" db="EMBL/GenBank/DDBJ databases">
        <title>Weissella sp. nov., isolated from Cybister lewisianus.</title>
        <authorList>
            <person name="Hyun D.-W."/>
            <person name="Bae J.-W."/>
        </authorList>
    </citation>
    <scope>NUCLEOTIDE SEQUENCE [LARGE SCALE GENOMIC DNA]</scope>
    <source>
        <strain evidence="5 6">HDW19</strain>
    </source>
</reference>
<sequence length="459" mass="52034">MEKITILHTNDMHSHLERWPQIRHFLNSYRKQLLRRDETVLTFDVGDAMDRNHVLTEASQGRANINLLNGVHYDGVTIGNNEGLSLSHTDLNQLYEHANFPILLANLLDNKTNQIPKWAHPYEIITTKNGTRIGVIGMTAPFTLTYPLLGWQPLPVVATLKMILKELAGKTDLNILLSHLGLPTDRHLADQFPEVQIILGAHTHHHLPKGEWRNQTLLAAAGRYGEHIGQVQLEIEDGQFRQAKASTIDVELLPKLTRDAETSAQYQDEGAKMLSQKKVADIPQAFQRGINAKYRLIDLGLEALKARTETDLAMLSTGMFLTDLPTGPVSMYELHQMLPHAVHPMRTKLKGKEVIRLMREVKKNRNYLLGSPVYGMGFRGGKWGEIVWSGLELTNDDNVLVHGQPINLAKDYYIGGLDHYLFFPYFPTLEIMGKNELSYDTVLREDFASYLAQQFPLKK</sequence>
<feature type="domain" description="5'-Nucleotidase C-terminal" evidence="4">
    <location>
        <begin position="295"/>
        <end position="413"/>
    </location>
</feature>
<dbReference type="PIRSF" id="PIRSF036361">
    <property type="entry name" value="YunD"/>
    <property type="match status" value="1"/>
</dbReference>
<dbReference type="InterPro" id="IPR004843">
    <property type="entry name" value="Calcineurin-like_PHP"/>
</dbReference>
<evidence type="ECO:0000256" key="2">
    <source>
        <dbReference type="RuleBase" id="RU362119"/>
    </source>
</evidence>
<keyword evidence="2" id="KW-0547">Nucleotide-binding</keyword>
<dbReference type="Gene3D" id="3.90.780.10">
    <property type="entry name" value="5'-Nucleotidase, C-terminal domain"/>
    <property type="match status" value="1"/>
</dbReference>
<dbReference type="PRINTS" id="PR01607">
    <property type="entry name" value="APYRASEFAMLY"/>
</dbReference>
<dbReference type="Proteomes" id="UP000500741">
    <property type="component" value="Chromosome"/>
</dbReference>
<dbReference type="PANTHER" id="PTHR11575">
    <property type="entry name" value="5'-NUCLEOTIDASE-RELATED"/>
    <property type="match status" value="1"/>
</dbReference>
<evidence type="ECO:0000313" key="5">
    <source>
        <dbReference type="EMBL" id="QIL51295.1"/>
    </source>
</evidence>
<keyword evidence="1" id="KW-0732">Signal</keyword>
<evidence type="ECO:0000259" key="3">
    <source>
        <dbReference type="Pfam" id="PF00149"/>
    </source>
</evidence>
<feature type="domain" description="Calcineurin-like phosphoesterase" evidence="3">
    <location>
        <begin position="5"/>
        <end position="205"/>
    </location>
</feature>
<organism evidence="5 6">
    <name type="scientific">Weissella coleopterorum</name>
    <dbReference type="NCBI Taxonomy" id="2714949"/>
    <lineage>
        <taxon>Bacteria</taxon>
        <taxon>Bacillati</taxon>
        <taxon>Bacillota</taxon>
        <taxon>Bacilli</taxon>
        <taxon>Lactobacillales</taxon>
        <taxon>Lactobacillaceae</taxon>
        <taxon>Weissella</taxon>
    </lineage>
</organism>
<dbReference type="GO" id="GO:0008768">
    <property type="term" value="F:UDP-sugar diphosphatase activity"/>
    <property type="evidence" value="ECO:0007669"/>
    <property type="project" value="TreeGrafter"/>
</dbReference>
<dbReference type="Pfam" id="PF02872">
    <property type="entry name" value="5_nucleotid_C"/>
    <property type="match status" value="1"/>
</dbReference>
<dbReference type="SUPFAM" id="SSF56300">
    <property type="entry name" value="Metallo-dependent phosphatases"/>
    <property type="match status" value="1"/>
</dbReference>
<accession>A0A6G8B240</accession>
<keyword evidence="6" id="KW-1185">Reference proteome</keyword>
<dbReference type="Gene3D" id="3.60.21.10">
    <property type="match status" value="1"/>
</dbReference>
<dbReference type="EMBL" id="CP049888">
    <property type="protein sequence ID" value="QIL51295.1"/>
    <property type="molecule type" value="Genomic_DNA"/>
</dbReference>
<dbReference type="InterPro" id="IPR008334">
    <property type="entry name" value="5'-Nucleotdase_C"/>
</dbReference>
<dbReference type="InterPro" id="IPR011240">
    <property type="entry name" value="Pesterase_YunD"/>
</dbReference>
<dbReference type="KEGG" id="wco:G7084_07115"/>
<dbReference type="SUPFAM" id="SSF55816">
    <property type="entry name" value="5'-nucleotidase (syn. UDP-sugar hydrolase), C-terminal domain"/>
    <property type="match status" value="1"/>
</dbReference>
<dbReference type="GO" id="GO:0000166">
    <property type="term" value="F:nucleotide binding"/>
    <property type="evidence" value="ECO:0007669"/>
    <property type="project" value="UniProtKB-KW"/>
</dbReference>
<dbReference type="InterPro" id="IPR006179">
    <property type="entry name" value="5_nucleotidase/apyrase"/>
</dbReference>
<dbReference type="InterPro" id="IPR029052">
    <property type="entry name" value="Metallo-depent_PP-like"/>
</dbReference>
<dbReference type="InterPro" id="IPR006146">
    <property type="entry name" value="5'-Nucleotdase_CS"/>
</dbReference>
<dbReference type="Pfam" id="PF00149">
    <property type="entry name" value="Metallophos"/>
    <property type="match status" value="1"/>
</dbReference>
<gene>
    <name evidence="5" type="ORF">G7084_07115</name>
</gene>
<protein>
    <submittedName>
        <fullName evidence="5">Bifunctional metallophosphatase/5'-nucleotidase</fullName>
    </submittedName>
</protein>
<proteinExistence type="inferred from homology"/>
<comment type="similarity">
    <text evidence="2">Belongs to the 5'-nucleotidase family.</text>
</comment>
<name>A0A6G8B240_9LACO</name>
<evidence type="ECO:0000256" key="1">
    <source>
        <dbReference type="ARBA" id="ARBA00022729"/>
    </source>
</evidence>
<dbReference type="GO" id="GO:0046872">
    <property type="term" value="F:metal ion binding"/>
    <property type="evidence" value="ECO:0007669"/>
    <property type="project" value="InterPro"/>
</dbReference>